<protein>
    <submittedName>
        <fullName evidence="5">Glycosyl transferase</fullName>
    </submittedName>
</protein>
<evidence type="ECO:0000259" key="4">
    <source>
        <dbReference type="Pfam" id="PF00535"/>
    </source>
</evidence>
<dbReference type="InterPro" id="IPR050834">
    <property type="entry name" value="Glycosyltransf_2"/>
</dbReference>
<dbReference type="InterPro" id="IPR029044">
    <property type="entry name" value="Nucleotide-diphossugar_trans"/>
</dbReference>
<dbReference type="Proteomes" id="UP000244928">
    <property type="component" value="Chromosome"/>
</dbReference>
<dbReference type="RefSeq" id="WP_108847925.1">
    <property type="nucleotide sequence ID" value="NZ_CP015449.1"/>
</dbReference>
<feature type="domain" description="Glycosyltransferase 2-like" evidence="4">
    <location>
        <begin position="7"/>
        <end position="157"/>
    </location>
</feature>
<comment type="similarity">
    <text evidence="1">Belongs to the glycosyltransferase 2 family.</text>
</comment>
<accession>A0A2S1R8U5</accession>
<dbReference type="Pfam" id="PF00535">
    <property type="entry name" value="Glycos_transf_2"/>
    <property type="match status" value="1"/>
</dbReference>
<dbReference type="EMBL" id="CP015449">
    <property type="protein sequence ID" value="AWH92710.1"/>
    <property type="molecule type" value="Genomic_DNA"/>
</dbReference>
<organism evidence="5 6">
    <name type="scientific">Dietzia lutea</name>
    <dbReference type="NCBI Taxonomy" id="546160"/>
    <lineage>
        <taxon>Bacteria</taxon>
        <taxon>Bacillati</taxon>
        <taxon>Actinomycetota</taxon>
        <taxon>Actinomycetes</taxon>
        <taxon>Mycobacteriales</taxon>
        <taxon>Dietziaceae</taxon>
        <taxon>Dietzia</taxon>
    </lineage>
</organism>
<name>A0A2S1R8U5_9ACTN</name>
<evidence type="ECO:0000313" key="5">
    <source>
        <dbReference type="EMBL" id="AWH92710.1"/>
    </source>
</evidence>
<gene>
    <name evidence="5" type="ORF">A6035_11615</name>
</gene>
<evidence type="ECO:0000313" key="6">
    <source>
        <dbReference type="Proteomes" id="UP000244928"/>
    </source>
</evidence>
<sequence>MNTNVTVVVASRNRREDLRATLPRHDAPVIVVDNASDDDSVEVCRAAGDHVSVIASPENLAARARTVGARAARTELVAFADDDSWWEPDSLERAVRLFAEYPRLGLAAGTILVGPADEPDPINAVLADSPLGTAPDAPGPGLLGFVGCGAIVRREAFLGVGGFDDVIRFPGEEERVALDLHDAGWQICHVPDLVAHHHPSPVRDAPGIRRAGLTRSRLLTAVLRLPAGAVAGEVVDGMRSADGRRGLLSAVPRIPAALAARRVVGERTLRARERLRAADDG</sequence>
<keyword evidence="6" id="KW-1185">Reference proteome</keyword>
<dbReference type="KEGG" id="dlu:A6035_11615"/>
<evidence type="ECO:0000256" key="2">
    <source>
        <dbReference type="ARBA" id="ARBA00022676"/>
    </source>
</evidence>
<keyword evidence="3 5" id="KW-0808">Transferase</keyword>
<keyword evidence="2" id="KW-0328">Glycosyltransferase</keyword>
<evidence type="ECO:0000256" key="1">
    <source>
        <dbReference type="ARBA" id="ARBA00006739"/>
    </source>
</evidence>
<dbReference type="Gene3D" id="3.90.550.10">
    <property type="entry name" value="Spore Coat Polysaccharide Biosynthesis Protein SpsA, Chain A"/>
    <property type="match status" value="1"/>
</dbReference>
<evidence type="ECO:0000256" key="3">
    <source>
        <dbReference type="ARBA" id="ARBA00022679"/>
    </source>
</evidence>
<proteinExistence type="inferred from homology"/>
<dbReference type="InterPro" id="IPR001173">
    <property type="entry name" value="Glyco_trans_2-like"/>
</dbReference>
<dbReference type="PANTHER" id="PTHR43685:SF5">
    <property type="entry name" value="GLYCOSYLTRANSFERASE EPSE-RELATED"/>
    <property type="match status" value="1"/>
</dbReference>
<dbReference type="AlphaFoldDB" id="A0A2S1R8U5"/>
<dbReference type="SUPFAM" id="SSF53448">
    <property type="entry name" value="Nucleotide-diphospho-sugar transferases"/>
    <property type="match status" value="1"/>
</dbReference>
<dbReference type="PANTHER" id="PTHR43685">
    <property type="entry name" value="GLYCOSYLTRANSFERASE"/>
    <property type="match status" value="1"/>
</dbReference>
<reference evidence="5 6" key="1">
    <citation type="submission" date="2016-04" db="EMBL/GenBank/DDBJ databases">
        <title>Complete genome sequence of Dietzia lutea YIM 80766T, a strain isolated from desert soil in Egypt.</title>
        <authorList>
            <person name="Zhao J."/>
            <person name="Hu B."/>
            <person name="Geng S."/>
            <person name="Nie Y."/>
            <person name="Tang Y."/>
        </authorList>
    </citation>
    <scope>NUCLEOTIDE SEQUENCE [LARGE SCALE GENOMIC DNA]</scope>
    <source>
        <strain evidence="5 6">YIM 80766</strain>
    </source>
</reference>
<dbReference type="GO" id="GO:0016757">
    <property type="term" value="F:glycosyltransferase activity"/>
    <property type="evidence" value="ECO:0007669"/>
    <property type="project" value="UniProtKB-KW"/>
</dbReference>